<organism evidence="2 3">
    <name type="scientific">Leclercia barmai</name>
    <dbReference type="NCBI Taxonomy" id="2785629"/>
    <lineage>
        <taxon>Bacteria</taxon>
        <taxon>Pseudomonadati</taxon>
        <taxon>Pseudomonadota</taxon>
        <taxon>Gammaproteobacteria</taxon>
        <taxon>Enterobacterales</taxon>
        <taxon>Enterobacteriaceae</taxon>
        <taxon>Leclercia</taxon>
    </lineage>
</organism>
<accession>A0ABS7RYM6</accession>
<proteinExistence type="predicted"/>
<dbReference type="Proteomes" id="UP000706580">
    <property type="component" value="Unassembled WGS sequence"/>
</dbReference>
<keyword evidence="3" id="KW-1185">Reference proteome</keyword>
<comment type="caution">
    <text evidence="2">The sequence shown here is derived from an EMBL/GenBank/DDBJ whole genome shotgun (WGS) entry which is preliminary data.</text>
</comment>
<keyword evidence="1" id="KW-0812">Transmembrane</keyword>
<feature type="transmembrane region" description="Helical" evidence="1">
    <location>
        <begin position="79"/>
        <end position="97"/>
    </location>
</feature>
<evidence type="ECO:0000256" key="1">
    <source>
        <dbReference type="SAM" id="Phobius"/>
    </source>
</evidence>
<dbReference type="Pfam" id="PF16931">
    <property type="entry name" value="Phage_holin_8"/>
    <property type="match status" value="1"/>
</dbReference>
<feature type="transmembrane region" description="Helical" evidence="1">
    <location>
        <begin position="20"/>
        <end position="39"/>
    </location>
</feature>
<name>A0ABS7RYM6_9ENTR</name>
<evidence type="ECO:0000313" key="3">
    <source>
        <dbReference type="Proteomes" id="UP000706580"/>
    </source>
</evidence>
<protein>
    <recommendedName>
        <fullName evidence="4">Phage holin</fullName>
    </recommendedName>
</protein>
<evidence type="ECO:0008006" key="4">
    <source>
        <dbReference type="Google" id="ProtNLM"/>
    </source>
</evidence>
<keyword evidence="1" id="KW-1133">Transmembrane helix</keyword>
<dbReference type="RefSeq" id="WP_223074912.1">
    <property type="nucleotide sequence ID" value="NZ_JADMNK010000007.1"/>
</dbReference>
<sequence length="122" mass="13089">MNTSGFDVLSIITGASVTDAFLWVMVGAFAGSIIFAASLSEYTTWIKVVLFAAAMIIGVLSSELIASIISFLFLRYLGASFLVPASLGAVISSALSVRTILFIGEKHECTYELLSKVKKNRK</sequence>
<reference evidence="2 3" key="1">
    <citation type="submission" date="2020-11" db="EMBL/GenBank/DDBJ databases">
        <title>Draft Genome of Enterobacter sp. strain EMC7.</title>
        <authorList>
            <person name="Barman P."/>
            <person name="Sinha S."/>
            <person name="Sen S."/>
            <person name="Chakraborty R."/>
        </authorList>
    </citation>
    <scope>NUCLEOTIDE SEQUENCE [LARGE SCALE GENOMIC DNA]</scope>
    <source>
        <strain evidence="2 3">EMC7</strain>
    </source>
</reference>
<evidence type="ECO:0000313" key="2">
    <source>
        <dbReference type="EMBL" id="MBZ0058988.1"/>
    </source>
</evidence>
<gene>
    <name evidence="2" type="ORF">ITX56_14460</name>
</gene>
<keyword evidence="1" id="KW-0472">Membrane</keyword>
<dbReference type="InterPro" id="IPR032637">
    <property type="entry name" value="Phage_holin-like"/>
</dbReference>
<feature type="transmembrane region" description="Helical" evidence="1">
    <location>
        <begin position="48"/>
        <end position="73"/>
    </location>
</feature>
<dbReference type="EMBL" id="JADMNK010000007">
    <property type="protein sequence ID" value="MBZ0058988.1"/>
    <property type="molecule type" value="Genomic_DNA"/>
</dbReference>